<dbReference type="HOGENOM" id="CLU_2408491_0_0_7"/>
<name>M1WKG1_PSEP2</name>
<reference evidence="1 2" key="1">
    <citation type="journal article" date="2013" name="PLoS ONE">
        <title>The first genomic and proteomic characterization of a deep-sea sulfate reducer: insights into the piezophilic lifestyle of Desulfovibrio piezophilus.</title>
        <authorList>
            <person name="Pradel N."/>
            <person name="Ji B."/>
            <person name="Gimenez G."/>
            <person name="Talla E."/>
            <person name="Lenoble P."/>
            <person name="Garel M."/>
            <person name="Tamburini C."/>
            <person name="Fourquet P."/>
            <person name="Lebrun R."/>
            <person name="Bertin P."/>
            <person name="Denis Y."/>
            <person name="Pophillat M."/>
            <person name="Barbe V."/>
            <person name="Ollivier B."/>
            <person name="Dolla A."/>
        </authorList>
    </citation>
    <scope>NUCLEOTIDE SEQUENCE [LARGE SCALE GENOMIC DNA]</scope>
    <source>
        <strain evidence="2">DSM 10523 / SB164P1</strain>
    </source>
</reference>
<reference evidence="2" key="2">
    <citation type="journal article" date="2013" name="Stand. Genomic Sci.">
        <title>Complete genome sequence of Desulfocapsa sulfexigens, a marine deltaproteobacterium specialized in disproportionating inorganic sulfur compounds.</title>
        <authorList>
            <person name="Finster K.W."/>
            <person name="Kjeldsen K.U."/>
            <person name="Kube M."/>
            <person name="Reinhardt R."/>
            <person name="Mussmann M."/>
            <person name="Amann R."/>
            <person name="Schreiber L."/>
        </authorList>
    </citation>
    <scope>NUCLEOTIDE SEQUENCE [LARGE SCALE GENOMIC DNA]</scope>
    <source>
        <strain evidence="2">DSM 10523 / SB164P1</strain>
    </source>
</reference>
<dbReference type="Proteomes" id="UP000011724">
    <property type="component" value="Chromosome"/>
</dbReference>
<sequence length="92" mass="9891">MSFGNGSIYETHGGQSHRAGVLEVVIEGIARLVAGIVAGEELFHVMKGLFEHVAVVAGKKFRQCCFHFAEYAGGVGWIDEIIELFMIHGGTG</sequence>
<protein>
    <submittedName>
        <fullName evidence="1">Uncharacterized protein</fullName>
    </submittedName>
</protein>
<evidence type="ECO:0000313" key="2">
    <source>
        <dbReference type="Proteomes" id="UP000011724"/>
    </source>
</evidence>
<accession>M1WKG1</accession>
<gene>
    <name evidence="1" type="ordered locus">BN4_12306</name>
</gene>
<dbReference type="EMBL" id="FO203427">
    <property type="protein sequence ID" value="CCH49541.1"/>
    <property type="molecule type" value="Genomic_DNA"/>
</dbReference>
<proteinExistence type="predicted"/>
<keyword evidence="2" id="KW-1185">Reference proteome</keyword>
<organism evidence="1 2">
    <name type="scientific">Pseudodesulfovibrio piezophilus (strain DSM 21447 / JCM 15486 / C1TLV30)</name>
    <name type="common">Desulfovibrio piezophilus</name>
    <dbReference type="NCBI Taxonomy" id="1322246"/>
    <lineage>
        <taxon>Bacteria</taxon>
        <taxon>Pseudomonadati</taxon>
        <taxon>Thermodesulfobacteriota</taxon>
        <taxon>Desulfovibrionia</taxon>
        <taxon>Desulfovibrionales</taxon>
        <taxon>Desulfovibrionaceae</taxon>
    </lineage>
</organism>
<dbReference type="KEGG" id="dpi:BN4_12306"/>
<dbReference type="AlphaFoldDB" id="M1WKG1"/>
<evidence type="ECO:0000313" key="1">
    <source>
        <dbReference type="EMBL" id="CCH49541.1"/>
    </source>
</evidence>